<dbReference type="InterPro" id="IPR010065">
    <property type="entry name" value="AA_ABC_transptr_permease_3TM"/>
</dbReference>
<keyword evidence="7 9" id="KW-1133">Transmembrane helix</keyword>
<evidence type="ECO:0000313" key="11">
    <source>
        <dbReference type="EMBL" id="SIT44075.1"/>
    </source>
</evidence>
<dbReference type="InterPro" id="IPR043429">
    <property type="entry name" value="ArtM/GltK/GlnP/TcyL/YhdX-like"/>
</dbReference>
<dbReference type="AlphaFoldDB" id="A0A1N7S9M5"/>
<evidence type="ECO:0000313" key="12">
    <source>
        <dbReference type="Proteomes" id="UP000195569"/>
    </source>
</evidence>
<evidence type="ECO:0000256" key="9">
    <source>
        <dbReference type="RuleBase" id="RU363032"/>
    </source>
</evidence>
<dbReference type="Proteomes" id="UP000195569">
    <property type="component" value="Unassembled WGS sequence"/>
</dbReference>
<keyword evidence="3 9" id="KW-0813">Transport</keyword>
<keyword evidence="6" id="KW-0029">Amino-acid transport</keyword>
<dbReference type="Gene3D" id="1.10.3720.10">
    <property type="entry name" value="MetI-like"/>
    <property type="match status" value="1"/>
</dbReference>
<feature type="transmembrane region" description="Helical" evidence="9">
    <location>
        <begin position="31"/>
        <end position="59"/>
    </location>
</feature>
<evidence type="ECO:0000256" key="3">
    <source>
        <dbReference type="ARBA" id="ARBA00022448"/>
    </source>
</evidence>
<dbReference type="OrthoDB" id="6534575at2"/>
<feature type="transmembrane region" description="Helical" evidence="9">
    <location>
        <begin position="108"/>
        <end position="128"/>
    </location>
</feature>
<dbReference type="EMBL" id="CYGY02000038">
    <property type="protein sequence ID" value="SIT44075.1"/>
    <property type="molecule type" value="Genomic_DNA"/>
</dbReference>
<sequence>MTSIAGFFQWLNSHFGVNFSVFYDAFEWNTFVHGIAMTFMLSIASIAGSVMLGAVGAFFQRSPSRGLRMCADAYVWVFRNTPPLVQLYFFYFALGPFLSHLAGSPTPLLGNIGWAVVSLILFAGAFNVEIFRSGIEAVPFSMLEAASSLGMSHLQTFRKVVMPLAVRISLPALGNNLINLIKTTTNAYAIAVPELLYVSSQIWAQNLNTLEMMLVLLVFYLGVIGAFVVLMNMLEKSIAVPGWGKA</sequence>
<keyword evidence="8 9" id="KW-0472">Membrane</keyword>
<dbReference type="Pfam" id="PF00528">
    <property type="entry name" value="BPD_transp_1"/>
    <property type="match status" value="1"/>
</dbReference>
<evidence type="ECO:0000256" key="7">
    <source>
        <dbReference type="ARBA" id="ARBA00022989"/>
    </source>
</evidence>
<dbReference type="GO" id="GO:0006865">
    <property type="term" value="P:amino acid transport"/>
    <property type="evidence" value="ECO:0007669"/>
    <property type="project" value="UniProtKB-KW"/>
</dbReference>
<keyword evidence="12" id="KW-1185">Reference proteome</keyword>
<feature type="transmembrane region" description="Helical" evidence="9">
    <location>
        <begin position="84"/>
        <end position="102"/>
    </location>
</feature>
<dbReference type="PANTHER" id="PTHR30614">
    <property type="entry name" value="MEMBRANE COMPONENT OF AMINO ACID ABC TRANSPORTER"/>
    <property type="match status" value="1"/>
</dbReference>
<dbReference type="RefSeq" id="WP_087736076.1">
    <property type="nucleotide sequence ID" value="NZ_CYGY02000038.1"/>
</dbReference>
<comment type="caution">
    <text evidence="11">The sequence shown here is derived from an EMBL/GenBank/DDBJ whole genome shotgun (WGS) entry which is preliminary data.</text>
</comment>
<dbReference type="InterPro" id="IPR035906">
    <property type="entry name" value="MetI-like_sf"/>
</dbReference>
<comment type="subcellular location">
    <subcellularLocation>
        <location evidence="1">Cell inner membrane</location>
        <topology evidence="1">Multi-pass membrane protein</topology>
    </subcellularLocation>
    <subcellularLocation>
        <location evidence="9">Cell membrane</location>
        <topology evidence="9">Multi-pass membrane protein</topology>
    </subcellularLocation>
</comment>
<protein>
    <submittedName>
        <fullName evidence="11">Polar amino acid ABC transporter, inner membrane subunit</fullName>
    </submittedName>
</protein>
<proteinExistence type="inferred from homology"/>
<evidence type="ECO:0000256" key="6">
    <source>
        <dbReference type="ARBA" id="ARBA00022970"/>
    </source>
</evidence>
<organism evidence="11 12">
    <name type="scientific">Paraburkholderia piptadeniae</name>
    <dbReference type="NCBI Taxonomy" id="1701573"/>
    <lineage>
        <taxon>Bacteria</taxon>
        <taxon>Pseudomonadati</taxon>
        <taxon>Pseudomonadota</taxon>
        <taxon>Betaproteobacteria</taxon>
        <taxon>Burkholderiales</taxon>
        <taxon>Burkholderiaceae</taxon>
        <taxon>Paraburkholderia</taxon>
    </lineage>
</organism>
<evidence type="ECO:0000259" key="10">
    <source>
        <dbReference type="PROSITE" id="PS50928"/>
    </source>
</evidence>
<dbReference type="PANTHER" id="PTHR30614:SF37">
    <property type="entry name" value="AMINO-ACID ABC TRANSPORTER PERMEASE PROTEIN YHDX-RELATED"/>
    <property type="match status" value="1"/>
</dbReference>
<evidence type="ECO:0000256" key="1">
    <source>
        <dbReference type="ARBA" id="ARBA00004429"/>
    </source>
</evidence>
<comment type="similarity">
    <text evidence="2">Belongs to the binding-protein-dependent transport system permease family. HisMQ subfamily.</text>
</comment>
<evidence type="ECO:0000256" key="2">
    <source>
        <dbReference type="ARBA" id="ARBA00010072"/>
    </source>
</evidence>
<name>A0A1N7S9M5_9BURK</name>
<dbReference type="NCBIfam" id="TIGR01726">
    <property type="entry name" value="HEQRo_perm_3TM"/>
    <property type="match status" value="1"/>
</dbReference>
<feature type="transmembrane region" description="Helical" evidence="9">
    <location>
        <begin position="214"/>
        <end position="234"/>
    </location>
</feature>
<evidence type="ECO:0000256" key="4">
    <source>
        <dbReference type="ARBA" id="ARBA00022475"/>
    </source>
</evidence>
<evidence type="ECO:0000256" key="5">
    <source>
        <dbReference type="ARBA" id="ARBA00022692"/>
    </source>
</evidence>
<dbReference type="GO" id="GO:0043190">
    <property type="term" value="C:ATP-binding cassette (ABC) transporter complex"/>
    <property type="evidence" value="ECO:0007669"/>
    <property type="project" value="InterPro"/>
</dbReference>
<keyword evidence="4" id="KW-1003">Cell membrane</keyword>
<keyword evidence="5 9" id="KW-0812">Transmembrane</keyword>
<gene>
    <name evidence="11" type="ORF">BN2476_380012</name>
</gene>
<dbReference type="CDD" id="cd06261">
    <property type="entry name" value="TM_PBP2"/>
    <property type="match status" value="1"/>
</dbReference>
<feature type="domain" description="ABC transmembrane type-1" evidence="10">
    <location>
        <begin position="35"/>
        <end position="225"/>
    </location>
</feature>
<reference evidence="11" key="1">
    <citation type="submission" date="2016-12" db="EMBL/GenBank/DDBJ databases">
        <authorList>
            <person name="Moulin L."/>
        </authorList>
    </citation>
    <scope>NUCLEOTIDE SEQUENCE [LARGE SCALE GENOMIC DNA]</scope>
    <source>
        <strain evidence="11">STM 7183</strain>
    </source>
</reference>
<accession>A0A1N7S9M5</accession>
<dbReference type="SUPFAM" id="SSF161098">
    <property type="entry name" value="MetI-like"/>
    <property type="match status" value="1"/>
</dbReference>
<dbReference type="GO" id="GO:0022857">
    <property type="term" value="F:transmembrane transporter activity"/>
    <property type="evidence" value="ECO:0007669"/>
    <property type="project" value="InterPro"/>
</dbReference>
<dbReference type="InterPro" id="IPR000515">
    <property type="entry name" value="MetI-like"/>
</dbReference>
<dbReference type="PROSITE" id="PS50928">
    <property type="entry name" value="ABC_TM1"/>
    <property type="match status" value="1"/>
</dbReference>
<evidence type="ECO:0000256" key="8">
    <source>
        <dbReference type="ARBA" id="ARBA00023136"/>
    </source>
</evidence>